<feature type="compositionally biased region" description="Acidic residues" evidence="1">
    <location>
        <begin position="92"/>
        <end position="101"/>
    </location>
</feature>
<accession>A0A1S3XA66</accession>
<dbReference type="RefSeq" id="XP_016436802.1">
    <property type="nucleotide sequence ID" value="XM_016581316.1"/>
</dbReference>
<dbReference type="OrthoDB" id="1305669at2759"/>
<name>A0A1S3XA66_TOBAC</name>
<feature type="compositionally biased region" description="Polar residues" evidence="1">
    <location>
        <begin position="105"/>
        <end position="119"/>
    </location>
</feature>
<sequence length="169" mass="18798">MAPKEDRKDSAWAYSARVSETNKMAIRCLFCDKISNGGIYRQKTHLIGGDPNVASCPKVPSHVKEELKAFLQKKKELKTQMIHEQELYNLDDDDDDIEEGFDASSLPSKSQKQGRMQTISSSCGSTGKTKGPMDCYFSQKSKDKGGKSGNPQIDAKAILRDRAVTMFAR</sequence>
<dbReference type="PaxDb" id="4097-A0A1S3XA66"/>
<dbReference type="PANTHER" id="PTHR46951:SF2">
    <property type="entry name" value="BED-TYPE DOMAIN-CONTAINING PROTEIN"/>
    <property type="match status" value="1"/>
</dbReference>
<dbReference type="KEGG" id="nta:107762924"/>
<dbReference type="PANTHER" id="PTHR46951">
    <property type="entry name" value="BED-TYPE DOMAIN-CONTAINING PROTEIN"/>
    <property type="match status" value="1"/>
</dbReference>
<dbReference type="OMA" id="KDSAWAY"/>
<protein>
    <recommendedName>
        <fullName evidence="3">BED-type domain-containing protein</fullName>
    </recommendedName>
</protein>
<evidence type="ECO:0000256" key="1">
    <source>
        <dbReference type="SAM" id="MobiDB-lite"/>
    </source>
</evidence>
<gene>
    <name evidence="2" type="primary">LOC107762924</name>
</gene>
<proteinExistence type="predicted"/>
<feature type="region of interest" description="Disordered" evidence="1">
    <location>
        <begin position="92"/>
        <end position="155"/>
    </location>
</feature>
<evidence type="ECO:0000313" key="2">
    <source>
        <dbReference type="RefSeq" id="XP_016436802.1"/>
    </source>
</evidence>
<organism evidence="2">
    <name type="scientific">Nicotiana tabacum</name>
    <name type="common">Common tobacco</name>
    <dbReference type="NCBI Taxonomy" id="4097"/>
    <lineage>
        <taxon>Eukaryota</taxon>
        <taxon>Viridiplantae</taxon>
        <taxon>Streptophyta</taxon>
        <taxon>Embryophyta</taxon>
        <taxon>Tracheophyta</taxon>
        <taxon>Spermatophyta</taxon>
        <taxon>Magnoliopsida</taxon>
        <taxon>eudicotyledons</taxon>
        <taxon>Gunneridae</taxon>
        <taxon>Pentapetalae</taxon>
        <taxon>asterids</taxon>
        <taxon>lamiids</taxon>
        <taxon>Solanales</taxon>
        <taxon>Solanaceae</taxon>
        <taxon>Nicotianoideae</taxon>
        <taxon>Nicotianeae</taxon>
        <taxon>Nicotiana</taxon>
    </lineage>
</organism>
<dbReference type="AlphaFoldDB" id="A0A1S3XA66"/>
<feature type="compositionally biased region" description="Low complexity" evidence="1">
    <location>
        <begin position="120"/>
        <end position="130"/>
    </location>
</feature>
<reference evidence="2" key="1">
    <citation type="submission" date="2025-08" db="UniProtKB">
        <authorList>
            <consortium name="RefSeq"/>
        </authorList>
    </citation>
    <scope>IDENTIFICATION</scope>
</reference>
<evidence type="ECO:0008006" key="3">
    <source>
        <dbReference type="Google" id="ProtNLM"/>
    </source>
</evidence>